<comment type="caution">
    <text evidence="1">The sequence shown here is derived from an EMBL/GenBank/DDBJ whole genome shotgun (WGS) entry which is preliminary data.</text>
</comment>
<keyword evidence="2" id="KW-1185">Reference proteome</keyword>
<name>A0AAJ0FBW4_9PEZI</name>
<sequence>MASASLSAGNIRLLANDTAAKGYWEEEASVNGVWVGLLADAFPGSDGFVLQPEGQGEGGYMRNDVLVRKIVDFQSGKQEAYLVFEGKSSRGNLNTAGSQLLAFVRNSPKISGQRRVWGVVACGVKYRLYFFLDGKAVQLKLGKPRVDDWGHYLGKPSQGPPSTDYTLGLTYGDAGCVESLQRFLAYARDHVQDFYP</sequence>
<gene>
    <name evidence="1" type="ORF">QBC47DRAFT_370318</name>
</gene>
<protein>
    <submittedName>
        <fullName evidence="1">Uncharacterized protein</fullName>
    </submittedName>
</protein>
<evidence type="ECO:0000313" key="2">
    <source>
        <dbReference type="Proteomes" id="UP001239445"/>
    </source>
</evidence>
<dbReference type="AlphaFoldDB" id="A0AAJ0FBW4"/>
<dbReference type="EMBL" id="MU839827">
    <property type="protein sequence ID" value="KAK1761517.1"/>
    <property type="molecule type" value="Genomic_DNA"/>
</dbReference>
<accession>A0AAJ0FBW4</accession>
<reference evidence="1" key="1">
    <citation type="submission" date="2023-06" db="EMBL/GenBank/DDBJ databases">
        <title>Genome-scale phylogeny and comparative genomics of the fungal order Sordariales.</title>
        <authorList>
            <consortium name="Lawrence Berkeley National Laboratory"/>
            <person name="Hensen N."/>
            <person name="Bonometti L."/>
            <person name="Westerberg I."/>
            <person name="Brannstrom I.O."/>
            <person name="Guillou S."/>
            <person name="Cros-Aarteil S."/>
            <person name="Calhoun S."/>
            <person name="Haridas S."/>
            <person name="Kuo A."/>
            <person name="Mondo S."/>
            <person name="Pangilinan J."/>
            <person name="Riley R."/>
            <person name="Labutti K."/>
            <person name="Andreopoulos B."/>
            <person name="Lipzen A."/>
            <person name="Chen C."/>
            <person name="Yanf M."/>
            <person name="Daum C."/>
            <person name="Ng V."/>
            <person name="Clum A."/>
            <person name="Steindorff A."/>
            <person name="Ohm R."/>
            <person name="Martin F."/>
            <person name="Silar P."/>
            <person name="Natvig D."/>
            <person name="Lalanne C."/>
            <person name="Gautier V."/>
            <person name="Ament-Velasquez S.L."/>
            <person name="Kruys A."/>
            <person name="Hutchinson M.I."/>
            <person name="Powell A.J."/>
            <person name="Barry K."/>
            <person name="Miller A.N."/>
            <person name="Grigoriev I.V."/>
            <person name="Debuchy R."/>
            <person name="Gladieux P."/>
            <person name="Thoren M.H."/>
            <person name="Johannesson H."/>
        </authorList>
    </citation>
    <scope>NUCLEOTIDE SEQUENCE</scope>
    <source>
        <strain evidence="1">PSN4</strain>
    </source>
</reference>
<dbReference type="Proteomes" id="UP001239445">
    <property type="component" value="Unassembled WGS sequence"/>
</dbReference>
<proteinExistence type="predicted"/>
<evidence type="ECO:0000313" key="1">
    <source>
        <dbReference type="EMBL" id="KAK1761517.1"/>
    </source>
</evidence>
<organism evidence="1 2">
    <name type="scientific">Echria macrotheca</name>
    <dbReference type="NCBI Taxonomy" id="438768"/>
    <lineage>
        <taxon>Eukaryota</taxon>
        <taxon>Fungi</taxon>
        <taxon>Dikarya</taxon>
        <taxon>Ascomycota</taxon>
        <taxon>Pezizomycotina</taxon>
        <taxon>Sordariomycetes</taxon>
        <taxon>Sordariomycetidae</taxon>
        <taxon>Sordariales</taxon>
        <taxon>Schizotheciaceae</taxon>
        <taxon>Echria</taxon>
    </lineage>
</organism>